<name>A0A511WVU3_9BACI</name>
<dbReference type="Proteomes" id="UP000321886">
    <property type="component" value="Unassembled WGS sequence"/>
</dbReference>
<evidence type="ECO:0000313" key="2">
    <source>
        <dbReference type="Proteomes" id="UP000321886"/>
    </source>
</evidence>
<gene>
    <name evidence="1" type="ORF">HFA01_35460</name>
</gene>
<accession>A0A511WVU3</accession>
<evidence type="ECO:0000313" key="1">
    <source>
        <dbReference type="EMBL" id="GEN55284.1"/>
    </source>
</evidence>
<dbReference type="AlphaFoldDB" id="A0A511WVU3"/>
<organism evidence="1 2">
    <name type="scientific">Halobacillus faecis</name>
    <dbReference type="NCBI Taxonomy" id="360184"/>
    <lineage>
        <taxon>Bacteria</taxon>
        <taxon>Bacillati</taxon>
        <taxon>Bacillota</taxon>
        <taxon>Bacilli</taxon>
        <taxon>Bacillales</taxon>
        <taxon>Bacillaceae</taxon>
        <taxon>Halobacillus</taxon>
    </lineage>
</organism>
<sequence>MLLTDHERASLVFEELLQKSDKINTAVFKKIAGIPFVYLHPEESTTQKDVEEVLKWCASKAMKGKRLTLAMSYVRKNQALYVYRVRFLVPQRKMFCCGNLCDDCIRFTDP</sequence>
<reference evidence="1 2" key="1">
    <citation type="submission" date="2019-07" db="EMBL/GenBank/DDBJ databases">
        <title>Whole genome shotgun sequence of Halobacillus faecis NBRC 103569.</title>
        <authorList>
            <person name="Hosoyama A."/>
            <person name="Uohara A."/>
            <person name="Ohji S."/>
            <person name="Ichikawa N."/>
        </authorList>
    </citation>
    <scope>NUCLEOTIDE SEQUENCE [LARGE SCALE GENOMIC DNA]</scope>
    <source>
        <strain evidence="1 2">NBRC 103569</strain>
    </source>
</reference>
<keyword evidence="2" id="KW-1185">Reference proteome</keyword>
<dbReference type="RefSeq" id="WP_246139363.1">
    <property type="nucleotide sequence ID" value="NZ_BJYD01000034.1"/>
</dbReference>
<comment type="caution">
    <text evidence="1">The sequence shown here is derived from an EMBL/GenBank/DDBJ whole genome shotgun (WGS) entry which is preliminary data.</text>
</comment>
<proteinExistence type="predicted"/>
<dbReference type="EMBL" id="BJYD01000034">
    <property type="protein sequence ID" value="GEN55284.1"/>
    <property type="molecule type" value="Genomic_DNA"/>
</dbReference>
<protein>
    <submittedName>
        <fullName evidence="1">Uncharacterized protein</fullName>
    </submittedName>
</protein>